<name>A0A418W1U0_9PROT</name>
<proteinExistence type="predicted"/>
<dbReference type="InterPro" id="IPR001387">
    <property type="entry name" value="Cro/C1-type_HTH"/>
</dbReference>
<sequence>MANDSENSVKYDGGEALAESLAANLRRFRLSQGLSVERLAALSGVDPRDLTAIEQGVTVPTIALLWKVTHALEIPFSSLFSVGQSARTTVLRRAESKILTSQDGRFTSRALFPFEGERHVEFYELRLAPGAVELAEAHADGTSENITVAHGSVEIVTGDGPHRLESGDSILFEADSPHAYRNNGDSEAVLYLVMNYAEPLMA</sequence>
<dbReference type="OrthoDB" id="189170at2"/>
<dbReference type="PANTHER" id="PTHR46797">
    <property type="entry name" value="HTH-TYPE TRANSCRIPTIONAL REGULATOR"/>
    <property type="match status" value="1"/>
</dbReference>
<dbReference type="GO" id="GO:0005829">
    <property type="term" value="C:cytosol"/>
    <property type="evidence" value="ECO:0007669"/>
    <property type="project" value="TreeGrafter"/>
</dbReference>
<accession>A0A418W1U0</accession>
<comment type="caution">
    <text evidence="3">The sequence shown here is derived from an EMBL/GenBank/DDBJ whole genome shotgun (WGS) entry which is preliminary data.</text>
</comment>
<evidence type="ECO:0000313" key="3">
    <source>
        <dbReference type="EMBL" id="RJF83914.1"/>
    </source>
</evidence>
<keyword evidence="4" id="KW-1185">Reference proteome</keyword>
<gene>
    <name evidence="3" type="ORF">D3877_04635</name>
</gene>
<dbReference type="Gene3D" id="2.60.120.10">
    <property type="entry name" value="Jelly Rolls"/>
    <property type="match status" value="1"/>
</dbReference>
<keyword evidence="1" id="KW-0238">DNA-binding</keyword>
<protein>
    <submittedName>
        <fullName evidence="3">XRE family transcriptional regulator</fullName>
    </submittedName>
</protein>
<dbReference type="Pfam" id="PF07883">
    <property type="entry name" value="Cupin_2"/>
    <property type="match status" value="1"/>
</dbReference>
<dbReference type="CDD" id="cd02209">
    <property type="entry name" value="cupin_XRE_C"/>
    <property type="match status" value="1"/>
</dbReference>
<organism evidence="3 4">
    <name type="scientific">Azospirillum cavernae</name>
    <dbReference type="NCBI Taxonomy" id="2320860"/>
    <lineage>
        <taxon>Bacteria</taxon>
        <taxon>Pseudomonadati</taxon>
        <taxon>Pseudomonadota</taxon>
        <taxon>Alphaproteobacteria</taxon>
        <taxon>Rhodospirillales</taxon>
        <taxon>Azospirillaceae</taxon>
        <taxon>Azospirillum</taxon>
    </lineage>
</organism>
<dbReference type="GO" id="GO:0003677">
    <property type="term" value="F:DNA binding"/>
    <property type="evidence" value="ECO:0007669"/>
    <property type="project" value="UniProtKB-KW"/>
</dbReference>
<dbReference type="InterPro" id="IPR013096">
    <property type="entry name" value="Cupin_2"/>
</dbReference>
<dbReference type="SUPFAM" id="SSF51182">
    <property type="entry name" value="RmlC-like cupins"/>
    <property type="match status" value="1"/>
</dbReference>
<dbReference type="Pfam" id="PF01381">
    <property type="entry name" value="HTH_3"/>
    <property type="match status" value="1"/>
</dbReference>
<dbReference type="AlphaFoldDB" id="A0A418W1U0"/>
<dbReference type="InterPro" id="IPR050807">
    <property type="entry name" value="TransReg_Diox_bact_type"/>
</dbReference>
<evidence type="ECO:0000256" key="1">
    <source>
        <dbReference type="ARBA" id="ARBA00023125"/>
    </source>
</evidence>
<dbReference type="Gene3D" id="1.10.260.40">
    <property type="entry name" value="lambda repressor-like DNA-binding domains"/>
    <property type="match status" value="1"/>
</dbReference>
<evidence type="ECO:0000313" key="4">
    <source>
        <dbReference type="Proteomes" id="UP000283458"/>
    </source>
</evidence>
<dbReference type="GO" id="GO:0003700">
    <property type="term" value="F:DNA-binding transcription factor activity"/>
    <property type="evidence" value="ECO:0007669"/>
    <property type="project" value="TreeGrafter"/>
</dbReference>
<dbReference type="PANTHER" id="PTHR46797:SF1">
    <property type="entry name" value="METHYLPHOSPHONATE SYNTHASE"/>
    <property type="match status" value="1"/>
</dbReference>
<dbReference type="PROSITE" id="PS50943">
    <property type="entry name" value="HTH_CROC1"/>
    <property type="match status" value="1"/>
</dbReference>
<evidence type="ECO:0000259" key="2">
    <source>
        <dbReference type="PROSITE" id="PS50943"/>
    </source>
</evidence>
<dbReference type="InterPro" id="IPR014710">
    <property type="entry name" value="RmlC-like_jellyroll"/>
</dbReference>
<reference evidence="3 4" key="1">
    <citation type="submission" date="2018-09" db="EMBL/GenBank/DDBJ databases">
        <authorList>
            <person name="Zhu H."/>
        </authorList>
    </citation>
    <scope>NUCLEOTIDE SEQUENCE [LARGE SCALE GENOMIC DNA]</scope>
    <source>
        <strain evidence="3 4">K2W22B-5</strain>
    </source>
</reference>
<dbReference type="InterPro" id="IPR011051">
    <property type="entry name" value="RmlC_Cupin_sf"/>
</dbReference>
<dbReference type="Proteomes" id="UP000283458">
    <property type="component" value="Unassembled WGS sequence"/>
</dbReference>
<dbReference type="InterPro" id="IPR010982">
    <property type="entry name" value="Lambda_DNA-bd_dom_sf"/>
</dbReference>
<dbReference type="CDD" id="cd00093">
    <property type="entry name" value="HTH_XRE"/>
    <property type="match status" value="1"/>
</dbReference>
<dbReference type="SUPFAM" id="SSF47413">
    <property type="entry name" value="lambda repressor-like DNA-binding domains"/>
    <property type="match status" value="1"/>
</dbReference>
<dbReference type="EMBL" id="QYUL01000001">
    <property type="protein sequence ID" value="RJF83914.1"/>
    <property type="molecule type" value="Genomic_DNA"/>
</dbReference>
<feature type="domain" description="HTH cro/C1-type" evidence="2">
    <location>
        <begin position="25"/>
        <end position="79"/>
    </location>
</feature>
<dbReference type="SMART" id="SM00530">
    <property type="entry name" value="HTH_XRE"/>
    <property type="match status" value="1"/>
</dbReference>